<accession>A0A4R5A002</accession>
<proteinExistence type="predicted"/>
<dbReference type="InterPro" id="IPR008979">
    <property type="entry name" value="Galactose-bd-like_sf"/>
</dbReference>
<comment type="caution">
    <text evidence="8">The sequence shown here is derived from an EMBL/GenBank/DDBJ whole genome shotgun (WGS) entry which is preliminary data.</text>
</comment>
<dbReference type="PANTHER" id="PTHR33307:SF6">
    <property type="entry name" value="ALPHA-RHAMNOSIDASE (EUROFUNG)-RELATED"/>
    <property type="match status" value="1"/>
</dbReference>
<evidence type="ECO:0000256" key="2">
    <source>
        <dbReference type="ARBA" id="ARBA00012652"/>
    </source>
</evidence>
<evidence type="ECO:0000259" key="7">
    <source>
        <dbReference type="Pfam" id="PF17390"/>
    </source>
</evidence>
<evidence type="ECO:0000259" key="6">
    <source>
        <dbReference type="Pfam" id="PF17389"/>
    </source>
</evidence>
<dbReference type="Pfam" id="PF08531">
    <property type="entry name" value="Bac_rhamnosid_N"/>
    <property type="match status" value="1"/>
</dbReference>
<dbReference type="InterPro" id="IPR035396">
    <property type="entry name" value="Bac_rhamnosid6H"/>
</dbReference>
<dbReference type="PIRSF" id="PIRSF010631">
    <property type="entry name" value="A-rhamnsds"/>
    <property type="match status" value="1"/>
</dbReference>
<keyword evidence="3 8" id="KW-0378">Hydrolase</keyword>
<dbReference type="PANTHER" id="PTHR33307">
    <property type="entry name" value="ALPHA-RHAMNOSIDASE (EUROFUNG)"/>
    <property type="match status" value="1"/>
</dbReference>
<evidence type="ECO:0000313" key="8">
    <source>
        <dbReference type="EMBL" id="TDD65088.1"/>
    </source>
</evidence>
<evidence type="ECO:0000259" key="5">
    <source>
        <dbReference type="Pfam" id="PF08531"/>
    </source>
</evidence>
<evidence type="ECO:0000256" key="1">
    <source>
        <dbReference type="ARBA" id="ARBA00001445"/>
    </source>
</evidence>
<dbReference type="InterPro" id="IPR008928">
    <property type="entry name" value="6-hairpin_glycosidase_sf"/>
</dbReference>
<dbReference type="GO" id="GO:0005975">
    <property type="term" value="P:carbohydrate metabolic process"/>
    <property type="evidence" value="ECO:0007669"/>
    <property type="project" value="InterPro"/>
</dbReference>
<dbReference type="Gene3D" id="1.50.10.10">
    <property type="match status" value="1"/>
</dbReference>
<dbReference type="GO" id="GO:0030596">
    <property type="term" value="F:alpha-L-rhamnosidase activity"/>
    <property type="evidence" value="ECO:0007669"/>
    <property type="project" value="UniProtKB-EC"/>
</dbReference>
<evidence type="ECO:0000313" key="9">
    <source>
        <dbReference type="Proteomes" id="UP000295217"/>
    </source>
</evidence>
<feature type="domain" description="Alpha-L-rhamnosidase six-hairpin glycosidase" evidence="6">
    <location>
        <begin position="609"/>
        <end position="944"/>
    </location>
</feature>
<dbReference type="InterPro" id="IPR016007">
    <property type="entry name" value="Alpha_rhamnosid"/>
</dbReference>
<reference evidence="8 9" key="1">
    <citation type="submission" date="2019-02" db="EMBL/GenBank/DDBJ databases">
        <title>Draft genome sequences of novel Actinobacteria.</title>
        <authorList>
            <person name="Sahin N."/>
            <person name="Ay H."/>
            <person name="Saygin H."/>
        </authorList>
    </citation>
    <scope>NUCLEOTIDE SEQUENCE [LARGE SCALE GENOMIC DNA]</scope>
    <source>
        <strain evidence="8 9">8K307</strain>
    </source>
</reference>
<gene>
    <name evidence="8" type="ORF">E1262_26385</name>
</gene>
<organism evidence="8 9">
    <name type="scientific">Jiangella aurantiaca</name>
    <dbReference type="NCBI Taxonomy" id="2530373"/>
    <lineage>
        <taxon>Bacteria</taxon>
        <taxon>Bacillati</taxon>
        <taxon>Actinomycetota</taxon>
        <taxon>Actinomycetes</taxon>
        <taxon>Jiangellales</taxon>
        <taxon>Jiangellaceae</taxon>
        <taxon>Jiangella</taxon>
    </lineage>
</organism>
<evidence type="ECO:0000256" key="3">
    <source>
        <dbReference type="ARBA" id="ARBA00022801"/>
    </source>
</evidence>
<feature type="domain" description="Alpha-L-rhamnosidase concanavalin-like" evidence="4">
    <location>
        <begin position="505"/>
        <end position="604"/>
    </location>
</feature>
<dbReference type="OrthoDB" id="9761045at2"/>
<dbReference type="AlphaFoldDB" id="A0A4R5A002"/>
<dbReference type="Proteomes" id="UP000295217">
    <property type="component" value="Unassembled WGS sequence"/>
</dbReference>
<feature type="domain" description="Bacterial alpha-L-rhamnosidase N-terminal" evidence="5">
    <location>
        <begin position="321"/>
        <end position="493"/>
    </location>
</feature>
<feature type="domain" description="Alpha-L-rhamnosidase C-terminal" evidence="7">
    <location>
        <begin position="946"/>
        <end position="1015"/>
    </location>
</feature>
<dbReference type="Pfam" id="PF05592">
    <property type="entry name" value="Bac_rhamnosid"/>
    <property type="match status" value="1"/>
</dbReference>
<dbReference type="Gene3D" id="2.60.120.260">
    <property type="entry name" value="Galactose-binding domain-like"/>
    <property type="match status" value="4"/>
</dbReference>
<dbReference type="InterPro" id="IPR013737">
    <property type="entry name" value="Bac_rhamnosid_N"/>
</dbReference>
<dbReference type="InterPro" id="IPR008902">
    <property type="entry name" value="Rhamnosid_concanavalin"/>
</dbReference>
<dbReference type="EMBL" id="SMLB01000057">
    <property type="protein sequence ID" value="TDD65088.1"/>
    <property type="molecule type" value="Genomic_DNA"/>
</dbReference>
<protein>
    <recommendedName>
        <fullName evidence="2">alpha-L-rhamnosidase</fullName>
        <ecNumber evidence="2">3.2.1.40</ecNumber>
    </recommendedName>
</protein>
<sequence>MTADDDYTAYLGGVPVLSSPVQTDGWKTAETADVTALVRDAVGADLVVAAAAHNRGSGSVNPGGLLAKLVVTTVSGDRLVLVTDGSWRSASSERNGWAQPGHDDTGWDAVTVLAPYGQGPWGSQVTVPQRQTLDLLGASWVWGLGATTSDAPEGSQWFRGRFALPPDVGVLSAELVMTADDDYTAYLDGEVVLSAPQQVDGWRSAEIADVTPVVAGAVGGELVFAARATNRPGPSVNPAGLIAKLLVRTADQEDMVFVTNGSWRSSGTEAPGWEQPGHDDSAWDAVTVLAPYGQGPWGNSVVIARPEKPAPLLRRSFDLTKPVRRARLYASGVAYHDLHLNGARVGDSVLDPGFTDYEETVLYVTHDITDLLRQGENTLAAELGRGFYGMTTDNVWRWHQTPWHGEPRLIARLVVEHADGSVTEITTDQDWRVTGGPTVSNSLYAGESFDARLVPDGWTEPGFDASAWSAAAVLPAPSGTLRAQENEPIRVVEDVAPVRLTEPVPGSWVADFGRTAAGWTRLRVTAPAGTTIRLRHGETVAANGTVQASTGHVPGRFQLDEYTTRGDGEEVWEAKFSYKGFRYVQLDGLPAAPTADTVTMRVVHSDVVEVATFDCDQPMYVQLERMMRRTILNNLHSIPTDTPMFEKNGWTGDAQVGAPTMAGTLGMARFFTKWLGDLRDSQIGSGQVPVIVPSGGWGYQELAPAPEWTTVYPFVLREMHRWYGDERILAEHWEPVLTYLDWELGRLQSGLAVTALGDYLSPGTGGNPPEDTRLTATAYLYRALISTAEVGDLLGHDADAARLRAAADGLKARLNETFLDIARGLYRTARDPGYRQTSNAVPLAFGLVPPEHVQAVVDNLVADVEARDWHLNTGCLGTSVLLPVLTVYGHADAAAKIALQRSQPSWGHWIDNGADTMWEMWQVDTRSRDHYFHGTVAQWLLEHVAGLVNLAGGWREFRVRPDARSQVGSASLTIESVRGRVGSSWTQTGRLLRLTVVVPVGSTAEVWVPGASAGEVTAAPSRLVTSMREEPGWVVYTVGAGEWRFDSRSAPLL</sequence>
<dbReference type="InterPro" id="IPR035398">
    <property type="entry name" value="Bac_rhamnosid_C"/>
</dbReference>
<dbReference type="Pfam" id="PF17389">
    <property type="entry name" value="Bac_rhamnosid6H"/>
    <property type="match status" value="1"/>
</dbReference>
<dbReference type="EC" id="3.2.1.40" evidence="2"/>
<dbReference type="Pfam" id="PF17390">
    <property type="entry name" value="Bac_rhamnosid_C"/>
    <property type="match status" value="1"/>
</dbReference>
<comment type="catalytic activity">
    <reaction evidence="1">
        <text>Hydrolysis of terminal non-reducing alpha-L-rhamnose residues in alpha-L-rhamnosides.</text>
        <dbReference type="EC" id="3.2.1.40"/>
    </reaction>
</comment>
<evidence type="ECO:0000259" key="4">
    <source>
        <dbReference type="Pfam" id="PF05592"/>
    </source>
</evidence>
<dbReference type="Gene3D" id="2.60.420.10">
    <property type="entry name" value="Maltose phosphorylase, domain 3"/>
    <property type="match status" value="1"/>
</dbReference>
<keyword evidence="9" id="KW-1185">Reference proteome</keyword>
<dbReference type="InterPro" id="IPR012341">
    <property type="entry name" value="6hp_glycosidase-like_sf"/>
</dbReference>
<dbReference type="SUPFAM" id="SSF49785">
    <property type="entry name" value="Galactose-binding domain-like"/>
    <property type="match status" value="2"/>
</dbReference>
<dbReference type="SUPFAM" id="SSF48208">
    <property type="entry name" value="Six-hairpin glycosidases"/>
    <property type="match status" value="1"/>
</dbReference>
<name>A0A4R5A002_9ACTN</name>